<feature type="compositionally biased region" description="Low complexity" evidence="1">
    <location>
        <begin position="94"/>
        <end position="111"/>
    </location>
</feature>
<comment type="caution">
    <text evidence="2">The sequence shown here is derived from an EMBL/GenBank/DDBJ whole genome shotgun (WGS) entry which is preliminary data.</text>
</comment>
<dbReference type="Proteomes" id="UP000494106">
    <property type="component" value="Unassembled WGS sequence"/>
</dbReference>
<evidence type="ECO:0000313" key="2">
    <source>
        <dbReference type="EMBL" id="CAB3247253.1"/>
    </source>
</evidence>
<gene>
    <name evidence="2" type="ORF">APLA_LOCUS11249</name>
</gene>
<sequence length="132" mass="14655">MLKQFGDNPVRSKPATKDSQQPLVTQQMLQSTRAKLGRARPVASSTPKQQLSELEKCLLQETTVTSLYRRRVARSTFRSAEELRSRPYPAGLCSRSPISPRSPRASSLPRSQAMSPLKFPNGAMPTNDNLVT</sequence>
<accession>A0A8S1AMF0</accession>
<evidence type="ECO:0000313" key="3">
    <source>
        <dbReference type="Proteomes" id="UP000494106"/>
    </source>
</evidence>
<organism evidence="2 3">
    <name type="scientific">Arctia plantaginis</name>
    <name type="common">Wood tiger moth</name>
    <name type="synonym">Phalaena plantaginis</name>
    <dbReference type="NCBI Taxonomy" id="874455"/>
    <lineage>
        <taxon>Eukaryota</taxon>
        <taxon>Metazoa</taxon>
        <taxon>Ecdysozoa</taxon>
        <taxon>Arthropoda</taxon>
        <taxon>Hexapoda</taxon>
        <taxon>Insecta</taxon>
        <taxon>Pterygota</taxon>
        <taxon>Neoptera</taxon>
        <taxon>Endopterygota</taxon>
        <taxon>Lepidoptera</taxon>
        <taxon>Glossata</taxon>
        <taxon>Ditrysia</taxon>
        <taxon>Noctuoidea</taxon>
        <taxon>Erebidae</taxon>
        <taxon>Arctiinae</taxon>
        <taxon>Arctia</taxon>
    </lineage>
</organism>
<dbReference type="OrthoDB" id="7468851at2759"/>
<name>A0A8S1AMF0_ARCPL</name>
<dbReference type="AlphaFoldDB" id="A0A8S1AMF0"/>
<feature type="region of interest" description="Disordered" evidence="1">
    <location>
        <begin position="1"/>
        <end position="51"/>
    </location>
</feature>
<keyword evidence="3" id="KW-1185">Reference proteome</keyword>
<feature type="compositionally biased region" description="Polar residues" evidence="1">
    <location>
        <begin position="17"/>
        <end position="33"/>
    </location>
</feature>
<proteinExistence type="predicted"/>
<feature type="region of interest" description="Disordered" evidence="1">
    <location>
        <begin position="78"/>
        <end position="132"/>
    </location>
</feature>
<evidence type="ECO:0000256" key="1">
    <source>
        <dbReference type="SAM" id="MobiDB-lite"/>
    </source>
</evidence>
<reference evidence="2 3" key="1">
    <citation type="submission" date="2020-04" db="EMBL/GenBank/DDBJ databases">
        <authorList>
            <person name="Wallbank WR R."/>
            <person name="Pardo Diaz C."/>
            <person name="Kozak K."/>
            <person name="Martin S."/>
            <person name="Jiggins C."/>
            <person name="Moest M."/>
            <person name="Warren A I."/>
            <person name="Byers J.R.P. K."/>
            <person name="Montejo-Kovacevich G."/>
            <person name="Yen C E."/>
        </authorList>
    </citation>
    <scope>NUCLEOTIDE SEQUENCE [LARGE SCALE GENOMIC DNA]</scope>
</reference>
<dbReference type="EMBL" id="CADEBC010000530">
    <property type="protein sequence ID" value="CAB3247253.1"/>
    <property type="molecule type" value="Genomic_DNA"/>
</dbReference>
<protein>
    <submittedName>
        <fullName evidence="2">Uncharacterized protein</fullName>
    </submittedName>
</protein>